<keyword evidence="3" id="KW-0150">Chloroplast</keyword>
<reference evidence="3" key="3">
    <citation type="submission" date="2016-10" db="EMBL/GenBank/DDBJ databases">
        <authorList>
            <person name="de Groot N.N."/>
        </authorList>
    </citation>
    <scope>NUCLEOTIDE SEQUENCE</scope>
    <source>
        <strain evidence="3">J.0165</strain>
    </source>
</reference>
<dbReference type="EMBL" id="LT622862">
    <property type="protein sequence ID" value="SCW21108.1"/>
    <property type="molecule type" value="Genomic_DNA"/>
</dbReference>
<evidence type="ECO:0000313" key="2">
    <source>
        <dbReference type="EMBL" id="SCW21108.1"/>
    </source>
</evidence>
<name>A0A1G4NZ80_9FLOR</name>
<proteinExistence type="predicted"/>
<evidence type="ECO:0000313" key="3">
    <source>
        <dbReference type="EMBL" id="SCW23968.1"/>
    </source>
</evidence>
<reference evidence="2" key="1">
    <citation type="submission" date="2016-08" db="EMBL/GenBank/DDBJ databases">
        <authorList>
            <person name="Seilhamer J.J."/>
        </authorList>
    </citation>
    <scope>NUCLEOTIDE SEQUENCE</scope>
    <source>
        <strain evidence="2">J.0165</strain>
    </source>
</reference>
<geneLocation type="chloroplast" evidence="3"/>
<accession>A0A1G4NZ80</accession>
<dbReference type="InterPro" id="IPR025595">
    <property type="entry name" value="PterinBD-DUF4346"/>
</dbReference>
<dbReference type="Pfam" id="PF14251">
    <property type="entry name" value="PterinBD-DUF4346"/>
    <property type="match status" value="1"/>
</dbReference>
<sequence>MFKVIRVNGPIKKHEHDVRQYQTIITFMSVSYDNTSLNRLNFNKQINNISYAEKMFDEDILYCKISIIMPNQIAVEFHNSNMSEAKVSKKLQVIFKSNNVENLIFLIKSHIYISSKLSVGHALYIGCELTKAQLALITTQNYIQN</sequence>
<dbReference type="AlphaFoldDB" id="A0A1G4NZ80"/>
<dbReference type="RefSeq" id="YP_009312854.1">
    <property type="nucleotide sequence ID" value="NC_031654.1"/>
</dbReference>
<feature type="domain" description="DUF4346" evidence="1">
    <location>
        <begin position="71"/>
        <end position="144"/>
    </location>
</feature>
<dbReference type="EMBL" id="LT622876">
    <property type="protein sequence ID" value="SCW23968.1"/>
    <property type="molecule type" value="Genomic_DNA"/>
</dbReference>
<evidence type="ECO:0000259" key="1">
    <source>
        <dbReference type="Pfam" id="PF14251"/>
    </source>
</evidence>
<dbReference type="GeneID" id="30001526"/>
<protein>
    <recommendedName>
        <fullName evidence="1">DUF4346 domain-containing protein</fullName>
    </recommendedName>
</protein>
<keyword evidence="3" id="KW-0934">Plastid</keyword>
<reference evidence="3" key="2">
    <citation type="submission" date="2016-10" db="EMBL/GenBank/DDBJ databases">
        <title>Chloroplast genomes as a tool to resolve red algal phylogenies: a case study in the Nemaliales.</title>
        <authorList>
            <person name="Costa J.F."/>
            <person name="Lin S.M."/>
            <person name="Macaya E.C."/>
            <person name="Fernandez-Garcia C."/>
            <person name="Verbruggen H."/>
        </authorList>
    </citation>
    <scope>NUCLEOTIDE SEQUENCE</scope>
    <source>
        <strain evidence="3">J.0165</strain>
    </source>
</reference>
<gene>
    <name evidence="3" type="primary">ORF_1</name>
    <name evidence="2" type="ORF">BQ776_78</name>
    <name evidence="3" type="ORF">J0165_78</name>
</gene>
<organism evidence="3">
    <name type="scientific">Helminthora furcellata</name>
    <dbReference type="NCBI Taxonomy" id="1884666"/>
    <lineage>
        <taxon>Eukaryota</taxon>
        <taxon>Rhodophyta</taxon>
        <taxon>Florideophyceae</taxon>
        <taxon>Nemaliophycidae</taxon>
        <taxon>Nemaliales</taxon>
        <taxon>Liagoraceae</taxon>
        <taxon>Helminthora</taxon>
    </lineage>
</organism>